<dbReference type="AlphaFoldDB" id="A0A7T0BZX3"/>
<dbReference type="NCBIfam" id="TIGR02252">
    <property type="entry name" value="DREG-2"/>
    <property type="match status" value="1"/>
</dbReference>
<dbReference type="SFLD" id="SFLDG01129">
    <property type="entry name" value="C1.5:_HAD__Beta-PGM__Phosphata"/>
    <property type="match status" value="1"/>
</dbReference>
<dbReference type="InterPro" id="IPR023214">
    <property type="entry name" value="HAD_sf"/>
</dbReference>
<dbReference type="PANTHER" id="PTHR46191:SF2">
    <property type="entry name" value="HALOACID DEHALOGENASE-LIKE HYDROLASE DOMAIN-CONTAINING PROTEIN 3"/>
    <property type="match status" value="1"/>
</dbReference>
<dbReference type="InterPro" id="IPR011949">
    <property type="entry name" value="HAD-SF_hydro_IA_REG-2-like"/>
</dbReference>
<dbReference type="PANTHER" id="PTHR46191">
    <property type="match status" value="1"/>
</dbReference>
<dbReference type="SUPFAM" id="SSF56784">
    <property type="entry name" value="HAD-like"/>
    <property type="match status" value="1"/>
</dbReference>
<sequence>MKSLYEYQAVFFDVGGTLLKVTPSVGAVYAKYARSFGYEGPVEPLNDQFRKEWKRMGGIESLGSNSGDAAEREFWSVLVRKVFDEFGGVKNFDEYFEIIFEAFKKKDYWHIFDDVLASNILPDLKARGVALGVISNWDSRLTATLENVGLASYFDFILPSAVVGSAKPDSMIFAEALRLSGAAPENACHIGDEVRTDVEGARRAGLASILIDRNNRFSDGYDRKITSFLELQS</sequence>
<dbReference type="InterPro" id="IPR036412">
    <property type="entry name" value="HAD-like_sf"/>
</dbReference>
<dbReference type="Gene3D" id="3.40.50.1000">
    <property type="entry name" value="HAD superfamily/HAD-like"/>
    <property type="match status" value="1"/>
</dbReference>
<dbReference type="InterPro" id="IPR051828">
    <property type="entry name" value="HAD-like_hydrolase_domain"/>
</dbReference>
<protein>
    <submittedName>
        <fullName evidence="1">HAD-IA family hydrolase</fullName>
    </submittedName>
</protein>
<dbReference type="PRINTS" id="PR00413">
    <property type="entry name" value="HADHALOGNASE"/>
</dbReference>
<dbReference type="Pfam" id="PF00702">
    <property type="entry name" value="Hydrolase"/>
    <property type="match status" value="1"/>
</dbReference>
<keyword evidence="1" id="KW-0378">Hydrolase</keyword>
<organism evidence="1 2">
    <name type="scientific">Candidatus Nitrohelix vancouverensis</name>
    <dbReference type="NCBI Taxonomy" id="2705534"/>
    <lineage>
        <taxon>Bacteria</taxon>
        <taxon>Pseudomonadati</taxon>
        <taxon>Nitrospinota/Tectimicrobiota group</taxon>
        <taxon>Nitrospinota</taxon>
        <taxon>Nitrospinia</taxon>
        <taxon>Nitrospinales</taxon>
        <taxon>Nitrospinaceae</taxon>
        <taxon>Candidatus Nitrohelix</taxon>
    </lineage>
</organism>
<proteinExistence type="predicted"/>
<accession>A0A7T0BZX3</accession>
<dbReference type="InterPro" id="IPR006439">
    <property type="entry name" value="HAD-SF_hydro_IA"/>
</dbReference>
<evidence type="ECO:0000313" key="1">
    <source>
        <dbReference type="EMBL" id="QPJ63983.1"/>
    </source>
</evidence>
<dbReference type="NCBIfam" id="TIGR01549">
    <property type="entry name" value="HAD-SF-IA-v1"/>
    <property type="match status" value="1"/>
</dbReference>
<evidence type="ECO:0000313" key="2">
    <source>
        <dbReference type="Proteomes" id="UP000594464"/>
    </source>
</evidence>
<dbReference type="KEGG" id="nva:G3M78_00585"/>
<dbReference type="SFLD" id="SFLDS00003">
    <property type="entry name" value="Haloacid_Dehalogenase"/>
    <property type="match status" value="1"/>
</dbReference>
<dbReference type="InterPro" id="IPR044924">
    <property type="entry name" value="HAD-SF_hydro_IA_REG-2-like_cap"/>
</dbReference>
<dbReference type="Proteomes" id="UP000594464">
    <property type="component" value="Chromosome"/>
</dbReference>
<dbReference type="GO" id="GO:0016787">
    <property type="term" value="F:hydrolase activity"/>
    <property type="evidence" value="ECO:0007669"/>
    <property type="project" value="UniProtKB-KW"/>
</dbReference>
<dbReference type="Gene3D" id="1.10.150.720">
    <property type="entry name" value="Haloacid dehalogenase-like hydrolase"/>
    <property type="match status" value="1"/>
</dbReference>
<dbReference type="CDD" id="cd16415">
    <property type="entry name" value="HAD_dREG-2_like"/>
    <property type="match status" value="1"/>
</dbReference>
<dbReference type="EMBL" id="CP048620">
    <property type="protein sequence ID" value="QPJ63983.1"/>
    <property type="molecule type" value="Genomic_DNA"/>
</dbReference>
<name>A0A7T0BZX3_9BACT</name>
<gene>
    <name evidence="1" type="ORF">G3M78_00585</name>
</gene>
<reference evidence="2" key="1">
    <citation type="submission" date="2020-02" db="EMBL/GenBank/DDBJ databases">
        <title>Genomic and physiological characterization of two novel Nitrospinaceae genera.</title>
        <authorList>
            <person name="Mueller A.J."/>
            <person name="Jung M.-Y."/>
            <person name="Strachan C.R."/>
            <person name="Herbold C.W."/>
            <person name="Kirkegaard R.H."/>
            <person name="Daims H."/>
        </authorList>
    </citation>
    <scope>NUCLEOTIDE SEQUENCE [LARGE SCALE GENOMIC DNA]</scope>
</reference>